<sequence length="106" mass="11592">MGPYFLQFVRLAEAELRSLPPTAVPGPLQPVPAFRTADGLRPAAQEKESPRTSGAADEDLPPENNIEVCRTPSLRRRREEGDGATAPPAAARAQRFNHKYQNSNAQ</sequence>
<evidence type="ECO:0000256" key="1">
    <source>
        <dbReference type="SAM" id="MobiDB-lite"/>
    </source>
</evidence>
<proteinExistence type="predicted"/>
<dbReference type="Proteomes" id="UP001153269">
    <property type="component" value="Unassembled WGS sequence"/>
</dbReference>
<evidence type="ECO:0000313" key="2">
    <source>
        <dbReference type="EMBL" id="CAB1422654.1"/>
    </source>
</evidence>
<name>A0A9N7U2R7_PLEPL</name>
<comment type="caution">
    <text evidence="2">The sequence shown here is derived from an EMBL/GenBank/DDBJ whole genome shotgun (WGS) entry which is preliminary data.</text>
</comment>
<evidence type="ECO:0000313" key="3">
    <source>
        <dbReference type="Proteomes" id="UP001153269"/>
    </source>
</evidence>
<protein>
    <submittedName>
        <fullName evidence="2">Uncharacterized protein</fullName>
    </submittedName>
</protein>
<organism evidence="2 3">
    <name type="scientific">Pleuronectes platessa</name>
    <name type="common">European plaice</name>
    <dbReference type="NCBI Taxonomy" id="8262"/>
    <lineage>
        <taxon>Eukaryota</taxon>
        <taxon>Metazoa</taxon>
        <taxon>Chordata</taxon>
        <taxon>Craniata</taxon>
        <taxon>Vertebrata</taxon>
        <taxon>Euteleostomi</taxon>
        <taxon>Actinopterygii</taxon>
        <taxon>Neopterygii</taxon>
        <taxon>Teleostei</taxon>
        <taxon>Neoteleostei</taxon>
        <taxon>Acanthomorphata</taxon>
        <taxon>Carangaria</taxon>
        <taxon>Pleuronectiformes</taxon>
        <taxon>Pleuronectoidei</taxon>
        <taxon>Pleuronectidae</taxon>
        <taxon>Pleuronectes</taxon>
    </lineage>
</organism>
<keyword evidence="3" id="KW-1185">Reference proteome</keyword>
<dbReference type="EMBL" id="CADEAL010000601">
    <property type="protein sequence ID" value="CAB1422654.1"/>
    <property type="molecule type" value="Genomic_DNA"/>
</dbReference>
<feature type="region of interest" description="Disordered" evidence="1">
    <location>
        <begin position="20"/>
        <end position="106"/>
    </location>
</feature>
<gene>
    <name evidence="2" type="ORF">PLEPLA_LOCUS10571</name>
</gene>
<accession>A0A9N7U2R7</accession>
<dbReference type="AlphaFoldDB" id="A0A9N7U2R7"/>
<reference evidence="2" key="1">
    <citation type="submission" date="2020-03" db="EMBL/GenBank/DDBJ databases">
        <authorList>
            <person name="Weist P."/>
        </authorList>
    </citation>
    <scope>NUCLEOTIDE SEQUENCE</scope>
</reference>
<feature type="compositionally biased region" description="Low complexity" evidence="1">
    <location>
        <begin position="84"/>
        <end position="93"/>
    </location>
</feature>